<keyword evidence="5 9" id="KW-0276">Fatty acid metabolism</keyword>
<dbReference type="Pfam" id="PF00364">
    <property type="entry name" value="Biotin_lipoyl"/>
    <property type="match status" value="1"/>
</dbReference>
<evidence type="ECO:0000256" key="7">
    <source>
        <dbReference type="ARBA" id="ARBA00023160"/>
    </source>
</evidence>
<name>A0ABR9XQP4_9CHLB</name>
<evidence type="ECO:0000256" key="4">
    <source>
        <dbReference type="ARBA" id="ARBA00022516"/>
    </source>
</evidence>
<feature type="domain" description="Lipoyl-binding" evidence="11">
    <location>
        <begin position="77"/>
        <end position="153"/>
    </location>
</feature>
<dbReference type="EMBL" id="JADGII010000005">
    <property type="protein sequence ID" value="MBF0636345.1"/>
    <property type="molecule type" value="Genomic_DNA"/>
</dbReference>
<keyword evidence="6 9" id="KW-0443">Lipid metabolism</keyword>
<dbReference type="Gene3D" id="2.40.50.100">
    <property type="match status" value="1"/>
</dbReference>
<evidence type="ECO:0000256" key="2">
    <source>
        <dbReference type="ARBA" id="ARBA00005194"/>
    </source>
</evidence>
<reference evidence="12 13" key="1">
    <citation type="journal article" date="2020" name="Microorganisms">
        <title>Simultaneous Genome Sequencing of Prosthecochloris ethylica and Desulfuromonas acetoxidans within a Syntrophic Mixture Reveals Unique Pili and Protein Interactions.</title>
        <authorList>
            <person name="Kyndt J.A."/>
            <person name="Van Beeumen J.J."/>
            <person name="Meyer T.E."/>
        </authorList>
    </citation>
    <scope>NUCLEOTIDE SEQUENCE [LARGE SCALE GENOMIC DNA]</scope>
    <source>
        <strain evidence="12 13">N3</strain>
    </source>
</reference>
<comment type="caution">
    <text evidence="12">The sequence shown here is derived from an EMBL/GenBank/DDBJ whole genome shotgun (WGS) entry which is preliminary data.</text>
</comment>
<keyword evidence="4 9" id="KW-0444">Lipid biosynthesis</keyword>
<feature type="region of interest" description="Disordered" evidence="10">
    <location>
        <begin position="48"/>
        <end position="73"/>
    </location>
</feature>
<dbReference type="InterPro" id="IPR000089">
    <property type="entry name" value="Biotin_lipoyl"/>
</dbReference>
<dbReference type="InterPro" id="IPR011053">
    <property type="entry name" value="Single_hybrid_motif"/>
</dbReference>
<dbReference type="PROSITE" id="PS00188">
    <property type="entry name" value="BIOTIN"/>
    <property type="match status" value="1"/>
</dbReference>
<dbReference type="PANTHER" id="PTHR45266:SF3">
    <property type="entry name" value="OXALOACETATE DECARBOXYLASE ALPHA CHAIN"/>
    <property type="match status" value="1"/>
</dbReference>
<evidence type="ECO:0000256" key="3">
    <source>
        <dbReference type="ARBA" id="ARBA00017562"/>
    </source>
</evidence>
<keyword evidence="7 9" id="KW-0275">Fatty acid biosynthesis</keyword>
<evidence type="ECO:0000256" key="1">
    <source>
        <dbReference type="ARBA" id="ARBA00003761"/>
    </source>
</evidence>
<dbReference type="InterPro" id="IPR001249">
    <property type="entry name" value="AcCoA_biotinCC"/>
</dbReference>
<dbReference type="NCBIfam" id="TIGR00531">
    <property type="entry name" value="BCCP"/>
    <property type="match status" value="1"/>
</dbReference>
<comment type="pathway">
    <text evidence="2 9">Lipid metabolism; fatty acid biosynthesis.</text>
</comment>
<dbReference type="PANTHER" id="PTHR45266">
    <property type="entry name" value="OXALOACETATE DECARBOXYLASE ALPHA CHAIN"/>
    <property type="match status" value="1"/>
</dbReference>
<dbReference type="InterPro" id="IPR001882">
    <property type="entry name" value="Biotin_BS"/>
</dbReference>
<dbReference type="RefSeq" id="WP_114608425.1">
    <property type="nucleotide sequence ID" value="NZ_JABVZQ010000005.1"/>
</dbReference>
<accession>A0ABR9XQP4</accession>
<keyword evidence="13" id="KW-1185">Reference proteome</keyword>
<evidence type="ECO:0000259" key="11">
    <source>
        <dbReference type="PROSITE" id="PS50968"/>
    </source>
</evidence>
<dbReference type="InterPro" id="IPR050709">
    <property type="entry name" value="Biotin_Carboxyl_Carrier/Decarb"/>
</dbReference>
<sequence>MNLKEIEHLIEIIDKSDIDEATIEEGDFKITLKRSASQPLAQPVAVPAPVAAAAPAPQPQAPQPASEPQTTEADADLIEIRSPIVGTFYRAPSPDSDPFINVNDRIEKGDVLCIVEAMKLMNEIEAEVSGSIVEIAVENGQPVEYDQVLFRLKP</sequence>
<proteinExistence type="predicted"/>
<dbReference type="PRINTS" id="PR01071">
    <property type="entry name" value="ACOABIOTINCC"/>
</dbReference>
<protein>
    <recommendedName>
        <fullName evidence="3 9">Biotin carboxyl carrier protein of acetyl-CoA carboxylase</fullName>
    </recommendedName>
</protein>
<keyword evidence="8 9" id="KW-0092">Biotin</keyword>
<dbReference type="SUPFAM" id="SSF51230">
    <property type="entry name" value="Single hybrid motif"/>
    <property type="match status" value="1"/>
</dbReference>
<evidence type="ECO:0000256" key="10">
    <source>
        <dbReference type="SAM" id="MobiDB-lite"/>
    </source>
</evidence>
<evidence type="ECO:0000313" key="13">
    <source>
        <dbReference type="Proteomes" id="UP000619838"/>
    </source>
</evidence>
<dbReference type="NCBIfam" id="NF005457">
    <property type="entry name" value="PRK07051.1"/>
    <property type="match status" value="1"/>
</dbReference>
<evidence type="ECO:0000256" key="6">
    <source>
        <dbReference type="ARBA" id="ARBA00023098"/>
    </source>
</evidence>
<dbReference type="Proteomes" id="UP000619838">
    <property type="component" value="Unassembled WGS sequence"/>
</dbReference>
<gene>
    <name evidence="12" type="primary">accB</name>
    <name evidence="12" type="ORF">INT08_04005</name>
</gene>
<evidence type="ECO:0000313" key="12">
    <source>
        <dbReference type="EMBL" id="MBF0636345.1"/>
    </source>
</evidence>
<comment type="function">
    <text evidence="1 9">This protein is a component of the acetyl coenzyme A carboxylase complex; first, biotin carboxylase catalyzes the carboxylation of the carrier protein and then the transcarboxylase transfers the carboxyl group to form malonyl-CoA.</text>
</comment>
<evidence type="ECO:0000256" key="9">
    <source>
        <dbReference type="RuleBase" id="RU364072"/>
    </source>
</evidence>
<dbReference type="PROSITE" id="PS50968">
    <property type="entry name" value="BIOTINYL_LIPOYL"/>
    <property type="match status" value="1"/>
</dbReference>
<evidence type="ECO:0000256" key="8">
    <source>
        <dbReference type="ARBA" id="ARBA00023267"/>
    </source>
</evidence>
<evidence type="ECO:0000256" key="5">
    <source>
        <dbReference type="ARBA" id="ARBA00022832"/>
    </source>
</evidence>
<dbReference type="CDD" id="cd06850">
    <property type="entry name" value="biotinyl_domain"/>
    <property type="match status" value="1"/>
</dbReference>
<organism evidence="12 13">
    <name type="scientific">Prosthecochloris ethylica</name>
    <dbReference type="NCBI Taxonomy" id="2743976"/>
    <lineage>
        <taxon>Bacteria</taxon>
        <taxon>Pseudomonadati</taxon>
        <taxon>Chlorobiota</taxon>
        <taxon>Chlorobiia</taxon>
        <taxon>Chlorobiales</taxon>
        <taxon>Chlorobiaceae</taxon>
        <taxon>Prosthecochloris</taxon>
    </lineage>
</organism>